<keyword evidence="2" id="KW-1185">Reference proteome</keyword>
<comment type="caution">
    <text evidence="1">The sequence shown here is derived from an EMBL/GenBank/DDBJ whole genome shotgun (WGS) entry which is preliminary data.</text>
</comment>
<accession>A0A834NA14</accession>
<proteinExistence type="predicted"/>
<reference evidence="1" key="1">
    <citation type="journal article" date="2020" name="G3 (Bethesda)">
        <title>High-Quality Assemblies for Three Invasive Social Wasps from the &lt;i&gt;Vespula&lt;/i&gt; Genus.</title>
        <authorList>
            <person name="Harrop T.W.R."/>
            <person name="Guhlin J."/>
            <person name="McLaughlin G.M."/>
            <person name="Permina E."/>
            <person name="Stockwell P."/>
            <person name="Gilligan J."/>
            <person name="Le Lec M.F."/>
            <person name="Gruber M.A.M."/>
            <person name="Quinn O."/>
            <person name="Lovegrove M."/>
            <person name="Duncan E.J."/>
            <person name="Remnant E.J."/>
            <person name="Van Eeckhoven J."/>
            <person name="Graham B."/>
            <person name="Knapp R.A."/>
            <person name="Langford K.W."/>
            <person name="Kronenberg Z."/>
            <person name="Press M.O."/>
            <person name="Eacker S.M."/>
            <person name="Wilson-Rankin E.E."/>
            <person name="Purcell J."/>
            <person name="Lester P.J."/>
            <person name="Dearden P.K."/>
        </authorList>
    </citation>
    <scope>NUCLEOTIDE SEQUENCE</scope>
    <source>
        <strain evidence="1">Linc-1</strain>
    </source>
</reference>
<gene>
    <name evidence="1" type="ORF">HZH68_007195</name>
</gene>
<dbReference type="AlphaFoldDB" id="A0A834NA14"/>
<dbReference type="Proteomes" id="UP000617340">
    <property type="component" value="Unassembled WGS sequence"/>
</dbReference>
<dbReference type="EMBL" id="JACSDZ010000006">
    <property type="protein sequence ID" value="KAF7401375.1"/>
    <property type="molecule type" value="Genomic_DNA"/>
</dbReference>
<evidence type="ECO:0000313" key="1">
    <source>
        <dbReference type="EMBL" id="KAF7401375.1"/>
    </source>
</evidence>
<protein>
    <submittedName>
        <fullName evidence="1">Uncharacterized protein</fullName>
    </submittedName>
</protein>
<organism evidence="1 2">
    <name type="scientific">Vespula germanica</name>
    <name type="common">German yellow jacket</name>
    <name type="synonym">Paravespula germanica</name>
    <dbReference type="NCBI Taxonomy" id="30212"/>
    <lineage>
        <taxon>Eukaryota</taxon>
        <taxon>Metazoa</taxon>
        <taxon>Ecdysozoa</taxon>
        <taxon>Arthropoda</taxon>
        <taxon>Hexapoda</taxon>
        <taxon>Insecta</taxon>
        <taxon>Pterygota</taxon>
        <taxon>Neoptera</taxon>
        <taxon>Endopterygota</taxon>
        <taxon>Hymenoptera</taxon>
        <taxon>Apocrita</taxon>
        <taxon>Aculeata</taxon>
        <taxon>Vespoidea</taxon>
        <taxon>Vespidae</taxon>
        <taxon>Vespinae</taxon>
        <taxon>Vespula</taxon>
    </lineage>
</organism>
<evidence type="ECO:0000313" key="2">
    <source>
        <dbReference type="Proteomes" id="UP000617340"/>
    </source>
</evidence>
<sequence>MNEQNVTWSREIVNGVVRSDDVGYEHRDKARSKCLRSSSKEIKENFISTYSKNFGTSISSMYNTRCFIEYGHKYIDLPLSTDQVSTRATTAAKRSVATDAPMLNYIFDAHSTLNKHQHHHDHRWGPHFESESSAKNITIQAGASVVLDCKISLLQDKTNGRKSLKIIDYLIACERLIAVIREKYVGIQEIPRKSTPYEYVMAVLANE</sequence>
<name>A0A834NA14_VESGE</name>